<reference evidence="5" key="3">
    <citation type="journal article" date="2017" name="J. Biotechnol.">
        <title>Complete genome sequence of Novosphingobium resinovorum SA1, a versatile xenobiotic-degrading bacterium capable of utilizing sulfanilic acid.</title>
        <authorList>
            <person name="Hegedus B."/>
            <person name="Kos P.B."/>
            <person name="Balint B."/>
            <person name="Maroti G."/>
            <person name="Gan H.M."/>
            <person name="Perei K."/>
            <person name="Rakhely G."/>
        </authorList>
    </citation>
    <scope>NUCLEOTIDE SEQUENCE [LARGE SCALE GENOMIC DNA]</scope>
    <source>
        <strain evidence="5">SA1</strain>
    </source>
</reference>
<proteinExistence type="predicted"/>
<evidence type="ECO:0000313" key="3">
    <source>
        <dbReference type="EMBL" id="EZP82204.1"/>
    </source>
</evidence>
<dbReference type="SUPFAM" id="SSF52540">
    <property type="entry name" value="P-loop containing nucleoside triphosphate hydrolases"/>
    <property type="match status" value="1"/>
</dbReference>
<dbReference type="EMBL" id="CP017075">
    <property type="protein sequence ID" value="AOR77571.1"/>
    <property type="molecule type" value="Genomic_DNA"/>
</dbReference>
<dbReference type="Proteomes" id="UP000024329">
    <property type="component" value="Unassembled WGS sequence"/>
</dbReference>
<dbReference type="KEGG" id="nre:BES08_13010"/>
<dbReference type="STRING" id="158500.BES08_13010"/>
<evidence type="ECO:0000256" key="1">
    <source>
        <dbReference type="SAM" id="MobiDB-lite"/>
    </source>
</evidence>
<accession>A0A031JZ49</accession>
<reference evidence="2" key="2">
    <citation type="submission" date="2016-08" db="EMBL/GenBank/DDBJ databases">
        <authorList>
            <person name="Seilhamer J.J."/>
        </authorList>
    </citation>
    <scope>NUCLEOTIDE SEQUENCE [LARGE SCALE GENOMIC DNA]</scope>
    <source>
        <strain evidence="2">SA1</strain>
    </source>
</reference>
<organism evidence="3 4">
    <name type="scientific">Novosphingobium resinovorum</name>
    <dbReference type="NCBI Taxonomy" id="158500"/>
    <lineage>
        <taxon>Bacteria</taxon>
        <taxon>Pseudomonadati</taxon>
        <taxon>Pseudomonadota</taxon>
        <taxon>Alphaproteobacteria</taxon>
        <taxon>Sphingomonadales</taxon>
        <taxon>Sphingomonadaceae</taxon>
        <taxon>Novosphingobium</taxon>
    </lineage>
</organism>
<dbReference type="EMBL" id="JFYZ01000010">
    <property type="protein sequence ID" value="EZP82204.1"/>
    <property type="molecule type" value="Genomic_DNA"/>
</dbReference>
<evidence type="ECO:0000313" key="2">
    <source>
        <dbReference type="EMBL" id="AOR77571.1"/>
    </source>
</evidence>
<dbReference type="InterPro" id="IPR027417">
    <property type="entry name" value="P-loop_NTPase"/>
</dbReference>
<dbReference type="eggNOG" id="COG1192">
    <property type="taxonomic scope" value="Bacteria"/>
</dbReference>
<dbReference type="AlphaFoldDB" id="A0A031JZ49"/>
<dbReference type="InterPro" id="IPR017746">
    <property type="entry name" value="Cellulose_synthase_operon_BcsQ"/>
</dbReference>
<gene>
    <name evidence="2" type="ORF">BES08_13010</name>
    <name evidence="3" type="ORF">BV97_02227</name>
</gene>
<dbReference type="Proteomes" id="UP000094626">
    <property type="component" value="Chromosome"/>
</dbReference>
<keyword evidence="5" id="KW-1185">Reference proteome</keyword>
<dbReference type="Gene3D" id="3.40.50.300">
    <property type="entry name" value="P-loop containing nucleotide triphosphate hydrolases"/>
    <property type="match status" value="1"/>
</dbReference>
<evidence type="ECO:0000313" key="4">
    <source>
        <dbReference type="Proteomes" id="UP000024329"/>
    </source>
</evidence>
<dbReference type="RefSeq" id="WP_008831193.1">
    <property type="nucleotide sequence ID" value="NZ_CP017075.1"/>
</dbReference>
<reference evidence="3 4" key="1">
    <citation type="submission" date="2014-03" db="EMBL/GenBank/DDBJ databases">
        <title>Whole genome sequence of Novosphingobium resinovorum KF1.</title>
        <authorList>
            <person name="Gan H.M."/>
            <person name="Gan H.Y."/>
            <person name="Chew T.H."/>
            <person name="Savka M.A."/>
        </authorList>
    </citation>
    <scope>NUCLEOTIDE SEQUENCE [LARGE SCALE GENOMIC DNA]</scope>
    <source>
        <strain evidence="3 4">KF1</strain>
    </source>
</reference>
<dbReference type="OrthoDB" id="5288747at2"/>
<feature type="region of interest" description="Disordered" evidence="1">
    <location>
        <begin position="232"/>
        <end position="256"/>
    </location>
</feature>
<feature type="compositionally biased region" description="Low complexity" evidence="1">
    <location>
        <begin position="240"/>
        <end position="256"/>
    </location>
</feature>
<dbReference type="Pfam" id="PF06564">
    <property type="entry name" value="CBP_BcsQ"/>
    <property type="match status" value="2"/>
</dbReference>
<name>A0A031JZ49_9SPHN</name>
<sequence length="256" mass="26694">MPVIVTHGLKGGAGTTFIAAHIAMALSEAGADVTVLTTTQRDTMPLHFGLQPAMSLPSLFAPAEDAVLAAGIDLRSLTTAPEDNDFVPALRDLGFLETGQDKVMVIDVPASEFAFARRVVPHASANVCVINAAPDTLALMPQVLDEASPENIASTSFVINALDETRRLSRHSSAFIRELVGARLLGRVRLDESVPEAIAMLQPLGKYAPSSAALADVKMIGAALVPALETPGRPWVARGSNPAASSHSSSSPSRAA</sequence>
<dbReference type="PATRIC" id="fig|158500.4.peg.2269"/>
<evidence type="ECO:0000313" key="5">
    <source>
        <dbReference type="Proteomes" id="UP000094626"/>
    </source>
</evidence>
<protein>
    <submittedName>
        <fullName evidence="2 3">ATPase</fullName>
    </submittedName>
</protein>